<evidence type="ECO:0000313" key="1">
    <source>
        <dbReference type="EMBL" id="RKS57821.1"/>
    </source>
</evidence>
<comment type="caution">
    <text evidence="1">The sequence shown here is derived from an EMBL/GenBank/DDBJ whole genome shotgun (WGS) entry which is preliminary data.</text>
</comment>
<gene>
    <name evidence="1" type="ORF">BDD30_2635</name>
</gene>
<evidence type="ECO:0000313" key="2">
    <source>
        <dbReference type="Proteomes" id="UP000280955"/>
    </source>
</evidence>
<protein>
    <submittedName>
        <fullName evidence="1">Uncharacterized protein</fullName>
    </submittedName>
</protein>
<reference evidence="1 2" key="1">
    <citation type="submission" date="2018-10" db="EMBL/GenBank/DDBJ databases">
        <title>Genomic Encyclopedia of Archaeal and Bacterial Type Strains, Phase II (KMG-II): from individual species to whole genera.</title>
        <authorList>
            <person name="Goeker M."/>
        </authorList>
    </citation>
    <scope>NUCLEOTIDE SEQUENCE [LARGE SCALE GENOMIC DNA]</scope>
    <source>
        <strain evidence="1 2">DSM 15149</strain>
    </source>
</reference>
<keyword evidence="2" id="KW-1185">Reference proteome</keyword>
<dbReference type="Proteomes" id="UP000280955">
    <property type="component" value="Unassembled WGS sequence"/>
</dbReference>
<accession>A0ABX9SM01</accession>
<organism evidence="1 2">
    <name type="scientific">Photorhabdus asymbiotica</name>
    <dbReference type="NCBI Taxonomy" id="291112"/>
    <lineage>
        <taxon>Bacteria</taxon>
        <taxon>Pseudomonadati</taxon>
        <taxon>Pseudomonadota</taxon>
        <taxon>Gammaproteobacteria</taxon>
        <taxon>Enterobacterales</taxon>
        <taxon>Morganellaceae</taxon>
        <taxon>Photorhabdus</taxon>
    </lineage>
</organism>
<proteinExistence type="predicted"/>
<name>A0ABX9SM01_9GAMM</name>
<dbReference type="EMBL" id="RBLJ01000003">
    <property type="protein sequence ID" value="RKS57821.1"/>
    <property type="molecule type" value="Genomic_DNA"/>
</dbReference>
<sequence>MEWVIGGIILLVILGAILKPSRCDICNTGFKRKYYTWEIEGKKQHLCPNCSSKMDRRMSSKKFKDRFG</sequence>
<dbReference type="RefSeq" id="WP_041381578.1">
    <property type="nucleotide sequence ID" value="NC_012962.1"/>
</dbReference>